<dbReference type="RefSeq" id="WP_270150684.1">
    <property type="nucleotide sequence ID" value="NZ_CP115450.1"/>
</dbReference>
<sequence length="235" mass="26027">MRKTVRVTLPTPLAAAEEIHTHLVDQLNLALRRPGMYGGEAALRILIDHLLFVERRPEAWAQLQRGWEDRGLWTSIGIAGAFQDLFPAQADCHEISSVYAEFAQQSGWLKPDRVLTGEAYEALTGRVRRWAAADRTWADVTAEFGSPSVLFGGNNPLYGKTLGYLTEDPQQPMVVFHLWNGSGPGTESWPPEQEQPQLLAVRFGVGSFPGSLTFTPEGERQKPTIGDPRGRTYGA</sequence>
<dbReference type="Proteomes" id="UP001212821">
    <property type="component" value="Chromosome"/>
</dbReference>
<gene>
    <name evidence="2" type="ORF">O1G21_39610</name>
</gene>
<evidence type="ECO:0000313" key="3">
    <source>
        <dbReference type="Proteomes" id="UP001212821"/>
    </source>
</evidence>
<evidence type="ECO:0000313" key="2">
    <source>
        <dbReference type="EMBL" id="WBP91390.1"/>
    </source>
</evidence>
<reference evidence="3" key="1">
    <citation type="submission" date="2022-12" db="EMBL/GenBank/DDBJ databases">
        <authorList>
            <person name="Mo P."/>
        </authorList>
    </citation>
    <scope>NUCLEOTIDE SEQUENCE [LARGE SCALE GENOMIC DNA]</scope>
    <source>
        <strain evidence="3">HUAS 3-15</strain>
    </source>
</reference>
<proteinExistence type="predicted"/>
<protein>
    <submittedName>
        <fullName evidence="2">Uncharacterized protein</fullName>
    </submittedName>
</protein>
<name>A0ABY7QG22_9ACTN</name>
<feature type="region of interest" description="Disordered" evidence="1">
    <location>
        <begin position="211"/>
        <end position="235"/>
    </location>
</feature>
<evidence type="ECO:0000256" key="1">
    <source>
        <dbReference type="SAM" id="MobiDB-lite"/>
    </source>
</evidence>
<accession>A0ABY7QG22</accession>
<dbReference type="EMBL" id="CP115450">
    <property type="protein sequence ID" value="WBP91390.1"/>
    <property type="molecule type" value="Genomic_DNA"/>
</dbReference>
<keyword evidence="3" id="KW-1185">Reference proteome</keyword>
<organism evidence="2 3">
    <name type="scientific">Kitasatospora cathayae</name>
    <dbReference type="NCBI Taxonomy" id="3004092"/>
    <lineage>
        <taxon>Bacteria</taxon>
        <taxon>Bacillati</taxon>
        <taxon>Actinomycetota</taxon>
        <taxon>Actinomycetes</taxon>
        <taxon>Kitasatosporales</taxon>
        <taxon>Streptomycetaceae</taxon>
        <taxon>Kitasatospora</taxon>
    </lineage>
</organism>